<dbReference type="KEGG" id="syc:syc2062_c"/>
<protein>
    <recommendedName>
        <fullName evidence="3">SAM-dependent methyltransferase</fullName>
    </recommendedName>
</protein>
<evidence type="ECO:0000313" key="1">
    <source>
        <dbReference type="EMBL" id="BAD80252.1"/>
    </source>
</evidence>
<dbReference type="Gene3D" id="3.40.50.150">
    <property type="entry name" value="Vaccinia Virus protein VP39"/>
    <property type="match status" value="1"/>
</dbReference>
<name>A0A0H3K507_SYNP6</name>
<dbReference type="AlphaFoldDB" id="A0A0H3K507"/>
<gene>
    <name evidence="1" type="ordered locus">syc2062_c</name>
</gene>
<evidence type="ECO:0000313" key="2">
    <source>
        <dbReference type="Proteomes" id="UP000001175"/>
    </source>
</evidence>
<dbReference type="SUPFAM" id="SSF53335">
    <property type="entry name" value="S-adenosyl-L-methionine-dependent methyltransferases"/>
    <property type="match status" value="1"/>
</dbReference>
<accession>A0A0H3K507</accession>
<dbReference type="RefSeq" id="WP_011244372.1">
    <property type="nucleotide sequence ID" value="NC_006576.1"/>
</dbReference>
<reference evidence="1 2" key="1">
    <citation type="journal article" date="2007" name="Photosyn. Res.">
        <title>Complete nucleotide sequence of the freshwater unicellular cyanobacterium Synechococcus elongatus PCC 6301 chromosome: gene content and organization.</title>
        <authorList>
            <person name="Sugita C."/>
            <person name="Ogata K."/>
            <person name="Shikata M."/>
            <person name="Jikuya H."/>
            <person name="Takano J."/>
            <person name="Furumichi M."/>
            <person name="Kanehisa M."/>
            <person name="Omata T."/>
            <person name="Sugiura M."/>
            <person name="Sugita M."/>
        </authorList>
    </citation>
    <scope>NUCLEOTIDE SEQUENCE [LARGE SCALE GENOMIC DNA]</scope>
    <source>
        <strain evidence="2">ATCC 27144 / PCC 6301 / SAUG 1402/1</strain>
    </source>
</reference>
<dbReference type="InterPro" id="IPR029063">
    <property type="entry name" value="SAM-dependent_MTases_sf"/>
</dbReference>
<dbReference type="Proteomes" id="UP000001175">
    <property type="component" value="Chromosome"/>
</dbReference>
<sequence length="230" mass="24892">MADSVSTSVCVYGRTLAQYEQIFGFQATDWQGDRILDCSGGPASFVSEANALGIAAIGVDPAYDPDLEVVRQRIEADIDTVVQLFPIISAQLGDAAPDPALVEGSARQAAAGFLADFEANRDRYIQAALPVLPFDDRQFDRVLCGNFLFIYASDDGFNYPFHYQSVLELYRVCDREVRISPTRGSGGGSHAYVAQLLSDLTAAGIPAELKAVRDPVYGETQMLLLTRPAA</sequence>
<dbReference type="eggNOG" id="COG2226">
    <property type="taxonomic scope" value="Bacteria"/>
</dbReference>
<evidence type="ECO:0008006" key="3">
    <source>
        <dbReference type="Google" id="ProtNLM"/>
    </source>
</evidence>
<proteinExistence type="predicted"/>
<organism evidence="1 2">
    <name type="scientific">Synechococcus sp. (strain ATCC 27144 / PCC 6301 / SAUG 1402/1)</name>
    <name type="common">Anacystis nidulans</name>
    <dbReference type="NCBI Taxonomy" id="269084"/>
    <lineage>
        <taxon>Bacteria</taxon>
        <taxon>Bacillati</taxon>
        <taxon>Cyanobacteriota</taxon>
        <taxon>Cyanophyceae</taxon>
        <taxon>Synechococcales</taxon>
        <taxon>Synechococcaceae</taxon>
        <taxon>Synechococcus</taxon>
    </lineage>
</organism>
<dbReference type="EMBL" id="AP008231">
    <property type="protein sequence ID" value="BAD80252.1"/>
    <property type="molecule type" value="Genomic_DNA"/>
</dbReference>